<name>A0A069D5Y0_9BACE</name>
<dbReference type="EMBL" id="BAJS01000029">
    <property type="protein sequence ID" value="GAK37827.1"/>
    <property type="molecule type" value="Genomic_DNA"/>
</dbReference>
<dbReference type="STRING" id="1121097.GCA_000428125_01478"/>
<dbReference type="eggNOG" id="ENOG5033R98">
    <property type="taxonomic scope" value="Bacteria"/>
</dbReference>
<gene>
    <name evidence="1" type="ORF">JCM15093_3110</name>
</gene>
<evidence type="ECO:0000313" key="2">
    <source>
        <dbReference type="Proteomes" id="UP000027601"/>
    </source>
</evidence>
<protein>
    <submittedName>
        <fullName evidence="1">Uncharacterized protein</fullName>
    </submittedName>
</protein>
<accession>A0A069D5Y0</accession>
<dbReference type="AlphaFoldDB" id="A0A069D5Y0"/>
<comment type="caution">
    <text evidence="1">The sequence shown here is derived from an EMBL/GenBank/DDBJ whole genome shotgun (WGS) entry which is preliminary data.</text>
</comment>
<dbReference type="Proteomes" id="UP000027601">
    <property type="component" value="Unassembled WGS sequence"/>
</dbReference>
<dbReference type="OrthoDB" id="1030342at2"/>
<reference evidence="1 2" key="1">
    <citation type="journal article" date="2015" name="Microbes Environ.">
        <title>Distribution and evolution of nitrogen fixation genes in the phylum bacteroidetes.</title>
        <authorList>
            <person name="Inoue J."/>
            <person name="Oshima K."/>
            <person name="Suda W."/>
            <person name="Sakamoto M."/>
            <person name="Iino T."/>
            <person name="Noda S."/>
            <person name="Hongoh Y."/>
            <person name="Hattori M."/>
            <person name="Ohkuma M."/>
        </authorList>
    </citation>
    <scope>NUCLEOTIDE SEQUENCE [LARGE SCALE GENOMIC DNA]</scope>
    <source>
        <strain evidence="1 2">JCM 15093</strain>
    </source>
</reference>
<proteinExistence type="predicted"/>
<organism evidence="1 2">
    <name type="scientific">Bacteroides graminisolvens DSM 19988 = JCM 15093</name>
    <dbReference type="NCBI Taxonomy" id="1121097"/>
    <lineage>
        <taxon>Bacteria</taxon>
        <taxon>Pseudomonadati</taxon>
        <taxon>Bacteroidota</taxon>
        <taxon>Bacteroidia</taxon>
        <taxon>Bacteroidales</taxon>
        <taxon>Bacteroidaceae</taxon>
        <taxon>Bacteroides</taxon>
    </lineage>
</organism>
<keyword evidence="2" id="KW-1185">Reference proteome</keyword>
<sequence length="190" mass="21987">MSKLTLEQFCNLWAKDIRSKQWHSILAKNAEDFATEAGEYALSCFRESFTQGGFYGSGTKWAPRESKWGKKFTHPVLIDQEELKSKIKGEKGQYGSYSAFGKRDYRRRYSYDIWTSEESKAIKGKRGKKRGRNQSYAAVHNTDPKFGLYTVNQYSSRRPVQRQFIGHSLKVLEHINSVLTPIIFKGFPHT</sequence>
<dbReference type="RefSeq" id="WP_024997410.1">
    <property type="nucleotide sequence ID" value="NZ_ATZI01000004.1"/>
</dbReference>
<evidence type="ECO:0000313" key="1">
    <source>
        <dbReference type="EMBL" id="GAK37827.1"/>
    </source>
</evidence>